<protein>
    <recommendedName>
        <fullName evidence="3">DUF1778 domain-containing protein</fullName>
    </recommendedName>
</protein>
<comment type="caution">
    <text evidence="1">The sequence shown here is derived from an EMBL/GenBank/DDBJ whole genome shotgun (WGS) entry which is preliminary data.</text>
</comment>
<dbReference type="RefSeq" id="WP_289960338.1">
    <property type="nucleotide sequence ID" value="NZ_JAUEOZ010000001.1"/>
</dbReference>
<name>A0ABT7XW66_9VIBR</name>
<keyword evidence="2" id="KW-1185">Reference proteome</keyword>
<dbReference type="EMBL" id="JAUEOZ010000001">
    <property type="protein sequence ID" value="MDN2480016.1"/>
    <property type="molecule type" value="Genomic_DNA"/>
</dbReference>
<evidence type="ECO:0000313" key="1">
    <source>
        <dbReference type="EMBL" id="MDN2480016.1"/>
    </source>
</evidence>
<dbReference type="Proteomes" id="UP001169719">
    <property type="component" value="Unassembled WGS sequence"/>
</dbReference>
<proteinExistence type="predicted"/>
<reference evidence="1" key="1">
    <citation type="submission" date="2024-05" db="EMBL/GenBank/DDBJ databases">
        <title>Genome Sequences of Four Agar- Degrading Marine Bacteria.</title>
        <authorList>
            <person name="Phillips E.K."/>
            <person name="Shaffer J.C."/>
            <person name="Henson M.W."/>
            <person name="Temperton B."/>
            <person name="Thrash C.J."/>
            <person name="Martin M.O."/>
        </authorList>
    </citation>
    <scope>NUCLEOTIDE SEQUENCE</scope>
    <source>
        <strain evidence="1">EKP203</strain>
    </source>
</reference>
<sequence>MNKKPLTAQEQLKAMTTCNPQSHIVNGTNIEEWIKMHENAESIELNQVDYEQFVTYLSSPPDRTVVKELKKRFEQKAPWE</sequence>
<evidence type="ECO:0000313" key="2">
    <source>
        <dbReference type="Proteomes" id="UP001169719"/>
    </source>
</evidence>
<organism evidence="1 2">
    <name type="scientific">Vibrio agarivorans</name>
    <dbReference type="NCBI Taxonomy" id="153622"/>
    <lineage>
        <taxon>Bacteria</taxon>
        <taxon>Pseudomonadati</taxon>
        <taxon>Pseudomonadota</taxon>
        <taxon>Gammaproteobacteria</taxon>
        <taxon>Vibrionales</taxon>
        <taxon>Vibrionaceae</taxon>
        <taxon>Vibrio</taxon>
    </lineage>
</organism>
<accession>A0ABT7XW66</accession>
<gene>
    <name evidence="1" type="ORF">QWJ08_01070</name>
</gene>
<evidence type="ECO:0008006" key="3">
    <source>
        <dbReference type="Google" id="ProtNLM"/>
    </source>
</evidence>